<dbReference type="EMBL" id="CM041550">
    <property type="protein sequence ID" value="KAI3355679.1"/>
    <property type="molecule type" value="Genomic_DNA"/>
</dbReference>
<organism evidence="1 2">
    <name type="scientific">Scortum barcoo</name>
    <name type="common">barcoo grunter</name>
    <dbReference type="NCBI Taxonomy" id="214431"/>
    <lineage>
        <taxon>Eukaryota</taxon>
        <taxon>Metazoa</taxon>
        <taxon>Chordata</taxon>
        <taxon>Craniata</taxon>
        <taxon>Vertebrata</taxon>
        <taxon>Euteleostomi</taxon>
        <taxon>Actinopterygii</taxon>
        <taxon>Neopterygii</taxon>
        <taxon>Teleostei</taxon>
        <taxon>Neoteleostei</taxon>
        <taxon>Acanthomorphata</taxon>
        <taxon>Eupercaria</taxon>
        <taxon>Centrarchiformes</taxon>
        <taxon>Terapontoidei</taxon>
        <taxon>Terapontidae</taxon>
        <taxon>Scortum</taxon>
    </lineage>
</organism>
<protein>
    <submittedName>
        <fullName evidence="1">Uncharacterized protein</fullName>
    </submittedName>
</protein>
<accession>A0ACB8VJI2</accession>
<comment type="caution">
    <text evidence="1">The sequence shown here is derived from an EMBL/GenBank/DDBJ whole genome shotgun (WGS) entry which is preliminary data.</text>
</comment>
<gene>
    <name evidence="1" type="ORF">L3Q82_004273</name>
</gene>
<sequence length="432" mass="47646">MATAGYDRNIEQINNKLKKLKKDYRDQKRELRRSGAGWPRKSPHFDLLNSVLSDRPACQLTGALNSATVMLECMVDNTFQSSTDPQLSAIKDIDGADQGLLPPRHCSSSTPSTTSSSSTRREKTCPAGWRSFMCSCPLLSSESGSWTRGRDDCRSRGADLVVIGSTEEQITTNIKLVLTIKKNAISKMSEHREEFLLEIEAKLFGLTVKELHRICEYCKIAGKDSEDIKNKTRRALVKHIVKFCEREEFLEREDEGMSVLLDLNDALFGTLREDPAAADNAGAAPLCSPPCGGRCGGGDRPPGAACVGTTGRRQHTAYTDAGNTGCERDGAGRGDSKQRQRVHQQQLLGSQRIQKGLQDKRTCCTGRSPVQVCRHMLKAPALHWGCEPGSVVGLTVFDFGKKKRSLFLTSNPLTLNILNYTIALRCLDRPQE</sequence>
<proteinExistence type="predicted"/>
<reference evidence="1" key="1">
    <citation type="submission" date="2022-04" db="EMBL/GenBank/DDBJ databases">
        <title>Jade perch genome.</title>
        <authorList>
            <person name="Chao B."/>
        </authorList>
    </citation>
    <scope>NUCLEOTIDE SEQUENCE</scope>
    <source>
        <strain evidence="1">CB-2022</strain>
    </source>
</reference>
<keyword evidence="2" id="KW-1185">Reference proteome</keyword>
<evidence type="ECO:0000313" key="1">
    <source>
        <dbReference type="EMBL" id="KAI3355679.1"/>
    </source>
</evidence>
<name>A0ACB8VJI2_9TELE</name>
<evidence type="ECO:0000313" key="2">
    <source>
        <dbReference type="Proteomes" id="UP000831701"/>
    </source>
</evidence>
<dbReference type="Proteomes" id="UP000831701">
    <property type="component" value="Chromosome 20"/>
</dbReference>